<feature type="domain" description="Homeobox" evidence="14">
    <location>
        <begin position="201"/>
        <end position="261"/>
    </location>
</feature>
<dbReference type="Gene3D" id="1.10.10.60">
    <property type="entry name" value="Homeodomain-like"/>
    <property type="match status" value="1"/>
</dbReference>
<dbReference type="PROSITE" id="PS50071">
    <property type="entry name" value="HOMEOBOX_2"/>
    <property type="match status" value="1"/>
</dbReference>
<dbReference type="GO" id="GO:0000981">
    <property type="term" value="F:DNA-binding transcription factor activity, RNA polymerase II-specific"/>
    <property type="evidence" value="ECO:0007669"/>
    <property type="project" value="InterPro"/>
</dbReference>
<accession>A0A5S6R2M7</accession>
<evidence type="ECO:0000256" key="3">
    <source>
        <dbReference type="ARBA" id="ARBA00022737"/>
    </source>
</evidence>
<dbReference type="SUPFAM" id="SSF57716">
    <property type="entry name" value="Glucocorticoid receptor-like (DNA-binding domain)"/>
    <property type="match status" value="2"/>
</dbReference>
<dbReference type="InterPro" id="IPR009057">
    <property type="entry name" value="Homeodomain-like_sf"/>
</dbReference>
<keyword evidence="3" id="KW-0677">Repeat</keyword>
<dbReference type="PROSITE" id="PS00478">
    <property type="entry name" value="LIM_DOMAIN_1"/>
    <property type="match status" value="1"/>
</dbReference>
<sequence>MDNNFYTFPCSNQCRYMQMEQQSIRSGVVFSAGTYSRVCSYNAQGNASALLPTTDQMSAVRCTGCKALITDRYLLNVAGCLWHERCLKCDECDRELSHESSCFVKDGKVLCRVDYDRLFLVRCSSCALPIRPPDMIQRAGTNIYHNTCFTCSLCGKQLHPGDEYLRQEDQILCRLDFENFLQSSYPNTFQMNPFAHNVHRKALKRPRTILTSQQRKTFKASFEVSAKPCRKVREALAKETGLSVRVVQVWFQNQRAKMKKIYRKTEGKRSCSEEMPDREGRMGQSGQEKTPTKDYTSSSLSDFESISESHSCPRTLDSPSSDVTSLCEQDSEQLECPKSTTAEPGRSCKVTSPSKSLATESSPIDRLYFMQSSYFSY</sequence>
<dbReference type="Pfam" id="PF00046">
    <property type="entry name" value="Homeodomain"/>
    <property type="match status" value="1"/>
</dbReference>
<evidence type="ECO:0000256" key="1">
    <source>
        <dbReference type="ARBA" id="ARBA00004123"/>
    </source>
</evidence>
<evidence type="ECO:0000256" key="2">
    <source>
        <dbReference type="ARBA" id="ARBA00022723"/>
    </source>
</evidence>
<protein>
    <submittedName>
        <fullName evidence="16">Uncharacterized protein</fullName>
    </submittedName>
</protein>
<dbReference type="GO" id="GO:0030182">
    <property type="term" value="P:neuron differentiation"/>
    <property type="evidence" value="ECO:0007669"/>
    <property type="project" value="TreeGrafter"/>
</dbReference>
<evidence type="ECO:0000256" key="9">
    <source>
        <dbReference type="PROSITE-ProRule" id="PRU00108"/>
    </source>
</evidence>
<dbReference type="Gene3D" id="2.10.110.10">
    <property type="entry name" value="Cysteine Rich Protein"/>
    <property type="match status" value="2"/>
</dbReference>
<evidence type="ECO:0000256" key="8">
    <source>
        <dbReference type="ARBA" id="ARBA00023242"/>
    </source>
</evidence>
<dbReference type="InterPro" id="IPR050453">
    <property type="entry name" value="LIM_Homeobox_TF"/>
</dbReference>
<dbReference type="InterPro" id="IPR017970">
    <property type="entry name" value="Homeobox_CS"/>
</dbReference>
<feature type="compositionally biased region" description="Polar residues" evidence="12">
    <location>
        <begin position="284"/>
        <end position="296"/>
    </location>
</feature>
<dbReference type="InterPro" id="IPR001781">
    <property type="entry name" value="Znf_LIM"/>
</dbReference>
<evidence type="ECO:0000256" key="12">
    <source>
        <dbReference type="SAM" id="MobiDB-lite"/>
    </source>
</evidence>
<evidence type="ECO:0000256" key="7">
    <source>
        <dbReference type="ARBA" id="ARBA00023155"/>
    </source>
</evidence>
<dbReference type="GO" id="GO:0046872">
    <property type="term" value="F:metal ion binding"/>
    <property type="evidence" value="ECO:0007669"/>
    <property type="project" value="UniProtKB-KW"/>
</dbReference>
<dbReference type="PROSITE" id="PS50023">
    <property type="entry name" value="LIM_DOMAIN_2"/>
    <property type="match status" value="2"/>
</dbReference>
<organism evidence="15 16">
    <name type="scientific">Trichuris muris</name>
    <name type="common">Mouse whipworm</name>
    <dbReference type="NCBI Taxonomy" id="70415"/>
    <lineage>
        <taxon>Eukaryota</taxon>
        <taxon>Metazoa</taxon>
        <taxon>Ecdysozoa</taxon>
        <taxon>Nematoda</taxon>
        <taxon>Enoplea</taxon>
        <taxon>Dorylaimia</taxon>
        <taxon>Trichinellida</taxon>
        <taxon>Trichuridae</taxon>
        <taxon>Trichuris</taxon>
    </lineage>
</organism>
<dbReference type="Proteomes" id="UP000046395">
    <property type="component" value="Unassembled WGS sequence"/>
</dbReference>
<feature type="region of interest" description="Disordered" evidence="12">
    <location>
        <begin position="330"/>
        <end position="360"/>
    </location>
</feature>
<evidence type="ECO:0000256" key="11">
    <source>
        <dbReference type="RuleBase" id="RU000682"/>
    </source>
</evidence>
<keyword evidence="8 9" id="KW-0539">Nucleus</keyword>
<dbReference type="SMART" id="SM00132">
    <property type="entry name" value="LIM"/>
    <property type="match status" value="2"/>
</dbReference>
<dbReference type="GO" id="GO:0000977">
    <property type="term" value="F:RNA polymerase II transcription regulatory region sequence-specific DNA binding"/>
    <property type="evidence" value="ECO:0007669"/>
    <property type="project" value="TreeGrafter"/>
</dbReference>
<feature type="compositionally biased region" description="Polar residues" evidence="12">
    <location>
        <begin position="349"/>
        <end position="360"/>
    </location>
</feature>
<keyword evidence="2 10" id="KW-0479">Metal-binding</keyword>
<dbReference type="SUPFAM" id="SSF46689">
    <property type="entry name" value="Homeodomain-like"/>
    <property type="match status" value="1"/>
</dbReference>
<dbReference type="WBParaSite" id="TMUE_3000013735.1">
    <property type="protein sequence ID" value="TMUE_3000013735.1"/>
    <property type="gene ID" value="WBGene00290188"/>
</dbReference>
<dbReference type="SMART" id="SM00389">
    <property type="entry name" value="HOX"/>
    <property type="match status" value="1"/>
</dbReference>
<feature type="compositionally biased region" description="Basic and acidic residues" evidence="12">
    <location>
        <begin position="263"/>
        <end position="281"/>
    </location>
</feature>
<dbReference type="InterPro" id="IPR001356">
    <property type="entry name" value="HD"/>
</dbReference>
<feature type="domain" description="LIM zinc-binding" evidence="13">
    <location>
        <begin position="122"/>
        <end position="183"/>
    </location>
</feature>
<dbReference type="CDD" id="cd00086">
    <property type="entry name" value="homeodomain"/>
    <property type="match status" value="1"/>
</dbReference>
<dbReference type="STRING" id="70415.A0A5S6R2M7"/>
<evidence type="ECO:0000256" key="10">
    <source>
        <dbReference type="PROSITE-ProRule" id="PRU00125"/>
    </source>
</evidence>
<proteinExistence type="predicted"/>
<feature type="region of interest" description="Disordered" evidence="12">
    <location>
        <begin position="262"/>
        <end position="300"/>
    </location>
</feature>
<dbReference type="FunFam" id="1.10.10.60:FF:000448">
    <property type="entry name" value="LIM/homeobox protein Lhx4"/>
    <property type="match status" value="1"/>
</dbReference>
<dbReference type="Pfam" id="PF00412">
    <property type="entry name" value="LIM"/>
    <property type="match status" value="2"/>
</dbReference>
<dbReference type="PANTHER" id="PTHR24208:SF166">
    <property type="entry name" value="LIM HOMEOBOX TRANSCRIPTION FACTOR 1 ALPHA, ISOFORM B"/>
    <property type="match status" value="1"/>
</dbReference>
<evidence type="ECO:0000256" key="6">
    <source>
        <dbReference type="ARBA" id="ARBA00023125"/>
    </source>
</evidence>
<evidence type="ECO:0000313" key="15">
    <source>
        <dbReference type="Proteomes" id="UP000046395"/>
    </source>
</evidence>
<evidence type="ECO:0000259" key="14">
    <source>
        <dbReference type="PROSITE" id="PS50071"/>
    </source>
</evidence>
<keyword evidence="15" id="KW-1185">Reference proteome</keyword>
<reference evidence="16" key="1">
    <citation type="submission" date="2019-12" db="UniProtKB">
        <authorList>
            <consortium name="WormBaseParasite"/>
        </authorList>
    </citation>
    <scope>IDENTIFICATION</scope>
</reference>
<dbReference type="PANTHER" id="PTHR24208">
    <property type="entry name" value="LIM/HOMEOBOX PROTEIN LHX"/>
    <property type="match status" value="1"/>
</dbReference>
<evidence type="ECO:0000256" key="4">
    <source>
        <dbReference type="ARBA" id="ARBA00022833"/>
    </source>
</evidence>
<keyword evidence="7 9" id="KW-0371">Homeobox</keyword>
<keyword evidence="5 10" id="KW-0440">LIM domain</keyword>
<evidence type="ECO:0000256" key="5">
    <source>
        <dbReference type="ARBA" id="ARBA00023038"/>
    </source>
</evidence>
<keyword evidence="4 10" id="KW-0862">Zinc</keyword>
<evidence type="ECO:0000313" key="16">
    <source>
        <dbReference type="WBParaSite" id="TMUE_3000013735.1"/>
    </source>
</evidence>
<name>A0A5S6R2M7_TRIMR</name>
<evidence type="ECO:0000259" key="13">
    <source>
        <dbReference type="PROSITE" id="PS50023"/>
    </source>
</evidence>
<dbReference type="PROSITE" id="PS00027">
    <property type="entry name" value="HOMEOBOX_1"/>
    <property type="match status" value="1"/>
</dbReference>
<comment type="subcellular location">
    <subcellularLocation>
        <location evidence="1 9 11">Nucleus</location>
    </subcellularLocation>
</comment>
<feature type="DNA-binding region" description="Homeobox" evidence="9">
    <location>
        <begin position="203"/>
        <end position="262"/>
    </location>
</feature>
<dbReference type="AlphaFoldDB" id="A0A5S6R2M7"/>
<feature type="domain" description="LIM zinc-binding" evidence="13">
    <location>
        <begin position="60"/>
        <end position="121"/>
    </location>
</feature>
<keyword evidence="6 9" id="KW-0238">DNA-binding</keyword>
<dbReference type="GO" id="GO:0005634">
    <property type="term" value="C:nucleus"/>
    <property type="evidence" value="ECO:0007669"/>
    <property type="project" value="UniProtKB-SubCell"/>
</dbReference>